<name>A0A0D2DWD7_9EURO</name>
<sequence length="328" mass="36219">MSTSAMHPAPAPAPHPASTATPHPAPAPAPHPPSAPRPTSTSTMHPAHAPAPHPTSTSTPHPARAPTAHPASRLPPPQPEQRYQTPPEYDEYPPPATPPEGNFQTALGNSTFLPHDPTNPRDIEHEQYKAEQAKQHELQRQMEEIRQNPMDARNGPHSQLDLLKRQRESMLTEANQRYEWSGRHAAGEGHTGVMDQADLRMAALPALDDRIGRAQFAIDHPLPPPRDHEMDEDPAGGVEPHINNRHGGDFEHGEDEQHYSQADMDHMGHQGIDHEGYPDHDYEDHGDMGDEEGFGYEEGHDGGYDEDLFGTGHPHQHGLDDFEDHGVH</sequence>
<feature type="compositionally biased region" description="Polar residues" evidence="1">
    <location>
        <begin position="102"/>
        <end position="112"/>
    </location>
</feature>
<proteinExistence type="predicted"/>
<dbReference type="AlphaFoldDB" id="A0A0D2DWD7"/>
<dbReference type="GeneID" id="25304648"/>
<keyword evidence="3" id="KW-1185">Reference proteome</keyword>
<dbReference type="RefSeq" id="XP_013285939.1">
    <property type="nucleotide sequence ID" value="XM_013430485.1"/>
</dbReference>
<dbReference type="VEuPathDB" id="FungiDB:Z517_05158"/>
<evidence type="ECO:0000313" key="2">
    <source>
        <dbReference type="EMBL" id="KIW82131.1"/>
    </source>
</evidence>
<dbReference type="Proteomes" id="UP000053029">
    <property type="component" value="Unassembled WGS sequence"/>
</dbReference>
<organism evidence="2 3">
    <name type="scientific">Fonsecaea pedrosoi CBS 271.37</name>
    <dbReference type="NCBI Taxonomy" id="1442368"/>
    <lineage>
        <taxon>Eukaryota</taxon>
        <taxon>Fungi</taxon>
        <taxon>Dikarya</taxon>
        <taxon>Ascomycota</taxon>
        <taxon>Pezizomycotina</taxon>
        <taxon>Eurotiomycetes</taxon>
        <taxon>Chaetothyriomycetidae</taxon>
        <taxon>Chaetothyriales</taxon>
        <taxon>Herpotrichiellaceae</taxon>
        <taxon>Fonsecaea</taxon>
    </lineage>
</organism>
<feature type="compositionally biased region" description="Basic and acidic residues" evidence="1">
    <location>
        <begin position="317"/>
        <end position="328"/>
    </location>
</feature>
<accession>A0A0D2DWD7</accession>
<evidence type="ECO:0000313" key="3">
    <source>
        <dbReference type="Proteomes" id="UP000053029"/>
    </source>
</evidence>
<dbReference type="HOGENOM" id="CLU_847402_0_0_1"/>
<feature type="region of interest" description="Disordered" evidence="1">
    <location>
        <begin position="1"/>
        <end position="122"/>
    </location>
</feature>
<dbReference type="EMBL" id="KN846971">
    <property type="protein sequence ID" value="KIW82131.1"/>
    <property type="molecule type" value="Genomic_DNA"/>
</dbReference>
<evidence type="ECO:0000256" key="1">
    <source>
        <dbReference type="SAM" id="MobiDB-lite"/>
    </source>
</evidence>
<feature type="compositionally biased region" description="Low complexity" evidence="1">
    <location>
        <begin position="37"/>
        <end position="72"/>
    </location>
</feature>
<feature type="region of interest" description="Disordered" evidence="1">
    <location>
        <begin position="217"/>
        <end position="328"/>
    </location>
</feature>
<reference evidence="2 3" key="1">
    <citation type="submission" date="2015-01" db="EMBL/GenBank/DDBJ databases">
        <title>The Genome Sequence of Fonsecaea pedrosoi CBS 271.37.</title>
        <authorList>
            <consortium name="The Broad Institute Genomics Platform"/>
            <person name="Cuomo C."/>
            <person name="de Hoog S."/>
            <person name="Gorbushina A."/>
            <person name="Stielow B."/>
            <person name="Teixiera M."/>
            <person name="Abouelleil A."/>
            <person name="Chapman S.B."/>
            <person name="Priest M."/>
            <person name="Young S.K."/>
            <person name="Wortman J."/>
            <person name="Nusbaum C."/>
            <person name="Birren B."/>
        </authorList>
    </citation>
    <scope>NUCLEOTIDE SEQUENCE [LARGE SCALE GENOMIC DNA]</scope>
    <source>
        <strain evidence="2 3">CBS 271.37</strain>
    </source>
</reference>
<gene>
    <name evidence="2" type="ORF">Z517_05158</name>
</gene>
<protein>
    <submittedName>
        <fullName evidence="2">Uncharacterized protein</fullName>
    </submittedName>
</protein>
<feature type="compositionally biased region" description="Pro residues" evidence="1">
    <location>
        <begin position="23"/>
        <end position="36"/>
    </location>
</feature>
<feature type="compositionally biased region" description="Basic and acidic residues" evidence="1">
    <location>
        <begin position="246"/>
        <end position="288"/>
    </location>
</feature>